<dbReference type="AlphaFoldDB" id="A0A1S9ZUY4"/>
<proteinExistence type="predicted"/>
<evidence type="ECO:0000313" key="5">
    <source>
        <dbReference type="Proteomes" id="UP000255279"/>
    </source>
</evidence>
<gene>
    <name evidence="2" type="ORF">B0181_10770</name>
    <name evidence="3" type="ORF">NCTC10293_01595</name>
</gene>
<dbReference type="EMBL" id="MUXU01000080">
    <property type="protein sequence ID" value="OOR87230.1"/>
    <property type="molecule type" value="Genomic_DNA"/>
</dbReference>
<dbReference type="Proteomes" id="UP000190435">
    <property type="component" value="Unassembled WGS sequence"/>
</dbReference>
<sequence>MSLTKDYYHDIITEQSDEAREYEEFREFCERMGEAPILILPKLSPRQIHHHQLRSNPQQNTVGYGMATDLHNRL</sequence>
<keyword evidence="4" id="KW-1185">Reference proteome</keyword>
<dbReference type="Proteomes" id="UP000255279">
    <property type="component" value="Unassembled WGS sequence"/>
</dbReference>
<reference evidence="2 4" key="1">
    <citation type="submission" date="2017-02" db="EMBL/GenBank/DDBJ databases">
        <title>Draft genome sequence of Moraxella caviae CCUG 355 type strain.</title>
        <authorList>
            <person name="Engstrom-Jakobsson H."/>
            <person name="Salva-Serra F."/>
            <person name="Thorell K."/>
            <person name="Gonzales-Siles L."/>
            <person name="Karlsson R."/>
            <person name="Boulund F."/>
            <person name="Engstrand L."/>
            <person name="Moore E."/>
        </authorList>
    </citation>
    <scope>NUCLEOTIDE SEQUENCE [LARGE SCALE GENOMIC DNA]</scope>
    <source>
        <strain evidence="2 4">CCUG 355</strain>
    </source>
</reference>
<evidence type="ECO:0000313" key="4">
    <source>
        <dbReference type="Proteomes" id="UP000190435"/>
    </source>
</evidence>
<dbReference type="RefSeq" id="WP_078277489.1">
    <property type="nucleotide sequence ID" value="NZ_CAACXO010000052.1"/>
</dbReference>
<accession>A0A1S9ZUY4</accession>
<organism evidence="2 4">
    <name type="scientific">Moraxella caviae</name>
    <dbReference type="NCBI Taxonomy" id="34060"/>
    <lineage>
        <taxon>Bacteria</taxon>
        <taxon>Pseudomonadati</taxon>
        <taxon>Pseudomonadota</taxon>
        <taxon>Gammaproteobacteria</taxon>
        <taxon>Moraxellales</taxon>
        <taxon>Moraxellaceae</taxon>
        <taxon>Moraxella</taxon>
    </lineage>
</organism>
<evidence type="ECO:0000313" key="3">
    <source>
        <dbReference type="EMBL" id="STZ14008.1"/>
    </source>
</evidence>
<reference evidence="3 5" key="2">
    <citation type="submission" date="2018-06" db="EMBL/GenBank/DDBJ databases">
        <authorList>
            <consortium name="Pathogen Informatics"/>
            <person name="Doyle S."/>
        </authorList>
    </citation>
    <scope>NUCLEOTIDE SEQUENCE [LARGE SCALE GENOMIC DNA]</scope>
    <source>
        <strain evidence="3 5">NCTC10293</strain>
    </source>
</reference>
<protein>
    <submittedName>
        <fullName evidence="2">Uncharacterized protein</fullName>
    </submittedName>
</protein>
<evidence type="ECO:0000313" key="2">
    <source>
        <dbReference type="EMBL" id="OOR87230.1"/>
    </source>
</evidence>
<name>A0A1S9ZUY4_9GAMM</name>
<feature type="region of interest" description="Disordered" evidence="1">
    <location>
        <begin position="49"/>
        <end position="74"/>
    </location>
</feature>
<dbReference type="EMBL" id="UGQE01000004">
    <property type="protein sequence ID" value="STZ14008.1"/>
    <property type="molecule type" value="Genomic_DNA"/>
</dbReference>
<evidence type="ECO:0000256" key="1">
    <source>
        <dbReference type="SAM" id="MobiDB-lite"/>
    </source>
</evidence>